<dbReference type="RefSeq" id="WP_390257973.1">
    <property type="nucleotide sequence ID" value="NZ_JBHRSE010000017.1"/>
</dbReference>
<keyword evidence="2" id="KW-1185">Reference proteome</keyword>
<name>A0ABV7C3X2_9VIBR</name>
<dbReference type="EMBL" id="JBHRSE010000017">
    <property type="protein sequence ID" value="MFC3022717.1"/>
    <property type="molecule type" value="Genomic_DNA"/>
</dbReference>
<dbReference type="Proteomes" id="UP001595384">
    <property type="component" value="Unassembled WGS sequence"/>
</dbReference>
<proteinExistence type="predicted"/>
<evidence type="ECO:0000313" key="1">
    <source>
        <dbReference type="EMBL" id="MFC3022717.1"/>
    </source>
</evidence>
<organism evidence="1 2">
    <name type="scientific">Vibrio zhugei</name>
    <dbReference type="NCBI Taxonomy" id="2479546"/>
    <lineage>
        <taxon>Bacteria</taxon>
        <taxon>Pseudomonadati</taxon>
        <taxon>Pseudomonadota</taxon>
        <taxon>Gammaproteobacteria</taxon>
        <taxon>Vibrionales</taxon>
        <taxon>Vibrionaceae</taxon>
        <taxon>Vibrio</taxon>
    </lineage>
</organism>
<sequence>MGDVTEMRNKTTPDSWDIREVEKAGKGLTMQAVTLSHRYISDGSLKMQFVRDVDRFEQCLVNDFKSGKKNKETVVKELRKERQSLIEQGGMIMQKGIGFIAGVMQVTAGAGMCYASVGTLCLIGAPMAAHGMNNMYENGKYFVDGDENATGLVREGYQYASESLGYSKTQGDIAYYGIDLAMSAYGLVAKTTTAKNAAEAYQVTSKTNLKPMLWKNTRKAKQFKLFRYSAEDYLRGYQAMSKSALGAEMGADYSRFQIISATFMEICRRGSQLLK</sequence>
<dbReference type="Pfam" id="PF13988">
    <property type="entry name" value="DUF4225"/>
    <property type="match status" value="1"/>
</dbReference>
<evidence type="ECO:0000313" key="2">
    <source>
        <dbReference type="Proteomes" id="UP001595384"/>
    </source>
</evidence>
<dbReference type="InterPro" id="IPR025320">
    <property type="entry name" value="DUF4225"/>
</dbReference>
<comment type="caution">
    <text evidence="1">The sequence shown here is derived from an EMBL/GenBank/DDBJ whole genome shotgun (WGS) entry which is preliminary data.</text>
</comment>
<protein>
    <submittedName>
        <fullName evidence="1">DUF4225 domain-containing protein</fullName>
    </submittedName>
</protein>
<reference evidence="2" key="1">
    <citation type="journal article" date="2019" name="Int. J. Syst. Evol. Microbiol.">
        <title>The Global Catalogue of Microorganisms (GCM) 10K type strain sequencing project: providing services to taxonomists for standard genome sequencing and annotation.</title>
        <authorList>
            <consortium name="The Broad Institute Genomics Platform"/>
            <consortium name="The Broad Institute Genome Sequencing Center for Infectious Disease"/>
            <person name="Wu L."/>
            <person name="Ma J."/>
        </authorList>
    </citation>
    <scope>NUCLEOTIDE SEQUENCE [LARGE SCALE GENOMIC DNA]</scope>
    <source>
        <strain evidence="2">KCTC 62784</strain>
    </source>
</reference>
<accession>A0ABV7C3X2</accession>
<feature type="non-terminal residue" evidence="1">
    <location>
        <position position="275"/>
    </location>
</feature>
<gene>
    <name evidence="1" type="ORF">ACFODT_02575</name>
</gene>